<dbReference type="EMBL" id="KK784879">
    <property type="protein sequence ID" value="KDO77909.1"/>
    <property type="molecule type" value="Genomic_DNA"/>
</dbReference>
<reference evidence="1 2" key="1">
    <citation type="submission" date="2014-04" db="EMBL/GenBank/DDBJ databases">
        <authorList>
            <consortium name="International Citrus Genome Consortium"/>
            <person name="Gmitter F."/>
            <person name="Chen C."/>
            <person name="Farmerie W."/>
            <person name="Harkins T."/>
            <person name="Desany B."/>
            <person name="Mohiuddin M."/>
            <person name="Kodira C."/>
            <person name="Borodovsky M."/>
            <person name="Lomsadze A."/>
            <person name="Burns P."/>
            <person name="Jenkins J."/>
            <person name="Prochnik S."/>
            <person name="Shu S."/>
            <person name="Chapman J."/>
            <person name="Pitluck S."/>
            <person name="Schmutz J."/>
            <person name="Rokhsar D."/>
        </authorList>
    </citation>
    <scope>NUCLEOTIDE SEQUENCE</scope>
</reference>
<name>A0A067GE64_CITSI</name>
<dbReference type="AlphaFoldDB" id="A0A067GE64"/>
<gene>
    <name evidence="1" type="ORF">CISIN_1g036821mg</name>
</gene>
<dbReference type="Proteomes" id="UP000027120">
    <property type="component" value="Unassembled WGS sequence"/>
</dbReference>
<keyword evidence="2" id="KW-1185">Reference proteome</keyword>
<evidence type="ECO:0000313" key="1">
    <source>
        <dbReference type="EMBL" id="KDO77909.1"/>
    </source>
</evidence>
<sequence>MAGWGKEEKAKRGRKKWKMENLSIRYTKQAHHSCPGANKSRDLSEPIPICESATAYAALESESEPAVVAHEAVSGSPVEAGGFKGLGTRRGEFCDADAVSDRSMLHKFLDSGI</sequence>
<evidence type="ECO:0000313" key="2">
    <source>
        <dbReference type="Proteomes" id="UP000027120"/>
    </source>
</evidence>
<proteinExistence type="predicted"/>
<protein>
    <submittedName>
        <fullName evidence="1">Uncharacterized protein</fullName>
    </submittedName>
</protein>
<organism evidence="1 2">
    <name type="scientific">Citrus sinensis</name>
    <name type="common">Sweet orange</name>
    <name type="synonym">Citrus aurantium var. sinensis</name>
    <dbReference type="NCBI Taxonomy" id="2711"/>
    <lineage>
        <taxon>Eukaryota</taxon>
        <taxon>Viridiplantae</taxon>
        <taxon>Streptophyta</taxon>
        <taxon>Embryophyta</taxon>
        <taxon>Tracheophyta</taxon>
        <taxon>Spermatophyta</taxon>
        <taxon>Magnoliopsida</taxon>
        <taxon>eudicotyledons</taxon>
        <taxon>Gunneridae</taxon>
        <taxon>Pentapetalae</taxon>
        <taxon>rosids</taxon>
        <taxon>malvids</taxon>
        <taxon>Sapindales</taxon>
        <taxon>Rutaceae</taxon>
        <taxon>Aurantioideae</taxon>
        <taxon>Citrus</taxon>
    </lineage>
</organism>
<accession>A0A067GE64</accession>